<protein>
    <submittedName>
        <fullName evidence="2">Jg23531 protein</fullName>
    </submittedName>
</protein>
<evidence type="ECO:0000313" key="2">
    <source>
        <dbReference type="EMBL" id="CAH2210155.1"/>
    </source>
</evidence>
<organism evidence="2 3">
    <name type="scientific">Pararge aegeria aegeria</name>
    <dbReference type="NCBI Taxonomy" id="348720"/>
    <lineage>
        <taxon>Eukaryota</taxon>
        <taxon>Metazoa</taxon>
        <taxon>Ecdysozoa</taxon>
        <taxon>Arthropoda</taxon>
        <taxon>Hexapoda</taxon>
        <taxon>Insecta</taxon>
        <taxon>Pterygota</taxon>
        <taxon>Neoptera</taxon>
        <taxon>Endopterygota</taxon>
        <taxon>Lepidoptera</taxon>
        <taxon>Glossata</taxon>
        <taxon>Ditrysia</taxon>
        <taxon>Papilionoidea</taxon>
        <taxon>Nymphalidae</taxon>
        <taxon>Satyrinae</taxon>
        <taxon>Satyrini</taxon>
        <taxon>Parargina</taxon>
        <taxon>Pararge</taxon>
    </lineage>
</organism>
<reference evidence="2" key="1">
    <citation type="submission" date="2022-03" db="EMBL/GenBank/DDBJ databases">
        <authorList>
            <person name="Lindestad O."/>
        </authorList>
    </citation>
    <scope>NUCLEOTIDE SEQUENCE</scope>
</reference>
<gene>
    <name evidence="2" type="primary">jg23531</name>
    <name evidence="2" type="ORF">PAEG_LOCUS2067</name>
</gene>
<keyword evidence="1" id="KW-0812">Transmembrane</keyword>
<keyword evidence="1" id="KW-1133">Transmembrane helix</keyword>
<comment type="caution">
    <text evidence="2">The sequence shown here is derived from an EMBL/GenBank/DDBJ whole genome shotgun (WGS) entry which is preliminary data.</text>
</comment>
<feature type="non-terminal residue" evidence="2">
    <location>
        <position position="1"/>
    </location>
</feature>
<dbReference type="AlphaFoldDB" id="A0A8S4QN13"/>
<dbReference type="Proteomes" id="UP000838756">
    <property type="component" value="Unassembled WGS sequence"/>
</dbReference>
<evidence type="ECO:0000256" key="1">
    <source>
        <dbReference type="SAM" id="Phobius"/>
    </source>
</evidence>
<keyword evidence="1" id="KW-0472">Membrane</keyword>
<accession>A0A8S4QN13</accession>
<evidence type="ECO:0000313" key="3">
    <source>
        <dbReference type="Proteomes" id="UP000838756"/>
    </source>
</evidence>
<dbReference type="EMBL" id="CAKXAJ010006726">
    <property type="protein sequence ID" value="CAH2210155.1"/>
    <property type="molecule type" value="Genomic_DNA"/>
</dbReference>
<keyword evidence="3" id="KW-1185">Reference proteome</keyword>
<name>A0A8S4QN13_9NEOP</name>
<proteinExistence type="predicted"/>
<feature type="transmembrane region" description="Helical" evidence="1">
    <location>
        <begin position="40"/>
        <end position="61"/>
    </location>
</feature>
<sequence>MKAIKTFILTLKSCQGQEELAALDCTGCLIGKVHHVQIVVIFVLWMILLLIVYYLFLRLLVTFSKKQQNRYNEVRSNSFE</sequence>